<name>A0A4V4HJ58_9ACTN</name>
<evidence type="ECO:0000313" key="2">
    <source>
        <dbReference type="Proteomes" id="UP000307087"/>
    </source>
</evidence>
<proteinExistence type="predicted"/>
<dbReference type="OrthoDB" id="4711815at2"/>
<evidence type="ECO:0008006" key="3">
    <source>
        <dbReference type="Google" id="ProtNLM"/>
    </source>
</evidence>
<accession>A0A4V4HJ58</accession>
<dbReference type="InterPro" id="IPR032580">
    <property type="entry name" value="SatD"/>
</dbReference>
<sequence>MFTVIGDLVDSRRLPDRAAAQERLGDVLVSVNDDLAEHPLHPPMSQPLHATIGDEFQGGADDLATALLAGLLVRLRLLPAIDVRCGFGHGEITVHDATRRPLLQDGPGWWAARAAVEELGRRRTARSWYDAGEPSGTSDPVAAGQVGQINAFLLARDGLVDRLNDRGRRLLDGLLCGLTQRELARREGISEGAVSQQVARGVGAVREAHRMLSSGAPR</sequence>
<organism evidence="1 2">
    <name type="scientific">Nocardioides caeni</name>
    <dbReference type="NCBI Taxonomy" id="574700"/>
    <lineage>
        <taxon>Bacteria</taxon>
        <taxon>Bacillati</taxon>
        <taxon>Actinomycetota</taxon>
        <taxon>Actinomycetes</taxon>
        <taxon>Propionibacteriales</taxon>
        <taxon>Nocardioidaceae</taxon>
        <taxon>Nocardioides</taxon>
    </lineage>
</organism>
<dbReference type="AlphaFoldDB" id="A0A4V4HJ58"/>
<dbReference type="Pfam" id="PF16264">
    <property type="entry name" value="SatD"/>
    <property type="match status" value="1"/>
</dbReference>
<dbReference type="RefSeq" id="WP_136564085.1">
    <property type="nucleotide sequence ID" value="NZ_BAABLS010000007.1"/>
</dbReference>
<comment type="caution">
    <text evidence="1">The sequence shown here is derived from an EMBL/GenBank/DDBJ whole genome shotgun (WGS) entry which is preliminary data.</text>
</comment>
<evidence type="ECO:0000313" key="1">
    <source>
        <dbReference type="EMBL" id="THV09256.1"/>
    </source>
</evidence>
<dbReference type="SUPFAM" id="SSF88659">
    <property type="entry name" value="Sigma3 and sigma4 domains of RNA polymerase sigma factors"/>
    <property type="match status" value="1"/>
</dbReference>
<dbReference type="InterPro" id="IPR013324">
    <property type="entry name" value="RNA_pol_sigma_r3/r4-like"/>
</dbReference>
<gene>
    <name evidence="1" type="ORF">E9934_16950</name>
</gene>
<dbReference type="EMBL" id="STGW01000015">
    <property type="protein sequence ID" value="THV09256.1"/>
    <property type="molecule type" value="Genomic_DNA"/>
</dbReference>
<dbReference type="Proteomes" id="UP000307087">
    <property type="component" value="Unassembled WGS sequence"/>
</dbReference>
<reference evidence="1 2" key="1">
    <citation type="journal article" date="2009" name="Int. J. Syst. Evol. Microbiol.">
        <title>Nocardioides caeni sp. nov., isolated from wastewater.</title>
        <authorList>
            <person name="Yoon J.H."/>
            <person name="Kang S.J."/>
            <person name="Park S."/>
            <person name="Kim W."/>
            <person name="Oh T.K."/>
        </authorList>
    </citation>
    <scope>NUCLEOTIDE SEQUENCE [LARGE SCALE GENOMIC DNA]</scope>
    <source>
        <strain evidence="1 2">DSM 23134</strain>
    </source>
</reference>
<protein>
    <recommendedName>
        <fullName evidence="3">RNA polymerase subunit sigma-70</fullName>
    </recommendedName>
</protein>
<keyword evidence="2" id="KW-1185">Reference proteome</keyword>